<dbReference type="EMBL" id="JAGKQM010000001">
    <property type="protein sequence ID" value="KAH0943067.1"/>
    <property type="molecule type" value="Genomic_DNA"/>
</dbReference>
<organism evidence="1 2">
    <name type="scientific">Brassica napus</name>
    <name type="common">Rape</name>
    <dbReference type="NCBI Taxonomy" id="3708"/>
    <lineage>
        <taxon>Eukaryota</taxon>
        <taxon>Viridiplantae</taxon>
        <taxon>Streptophyta</taxon>
        <taxon>Embryophyta</taxon>
        <taxon>Tracheophyta</taxon>
        <taxon>Spermatophyta</taxon>
        <taxon>Magnoliopsida</taxon>
        <taxon>eudicotyledons</taxon>
        <taxon>Gunneridae</taxon>
        <taxon>Pentapetalae</taxon>
        <taxon>rosids</taxon>
        <taxon>malvids</taxon>
        <taxon>Brassicales</taxon>
        <taxon>Brassicaceae</taxon>
        <taxon>Brassiceae</taxon>
        <taxon>Brassica</taxon>
    </lineage>
</organism>
<keyword evidence="2" id="KW-1185">Reference proteome</keyword>
<evidence type="ECO:0000313" key="2">
    <source>
        <dbReference type="Proteomes" id="UP000824890"/>
    </source>
</evidence>
<reference evidence="1 2" key="1">
    <citation type="submission" date="2021-05" db="EMBL/GenBank/DDBJ databases">
        <title>Genome Assembly of Synthetic Allotetraploid Brassica napus Reveals Homoeologous Exchanges between Subgenomes.</title>
        <authorList>
            <person name="Davis J.T."/>
        </authorList>
    </citation>
    <scope>NUCLEOTIDE SEQUENCE [LARGE SCALE GENOMIC DNA]</scope>
    <source>
        <strain evidence="2">cv. Da-Ae</strain>
        <tissue evidence="1">Seedling</tissue>
    </source>
</reference>
<sequence length="73" mass="8062">VSSPLLIHFVTIKTISGVALPIRCPFATARLATDEKLRISQMHLKSMESPTTWLHVPLPPMLPVTLIFVAVND</sequence>
<accession>A0ABQ8EN32</accession>
<proteinExistence type="predicted"/>
<feature type="non-terminal residue" evidence="1">
    <location>
        <position position="1"/>
    </location>
</feature>
<comment type="caution">
    <text evidence="1">The sequence shown here is derived from an EMBL/GenBank/DDBJ whole genome shotgun (WGS) entry which is preliminary data.</text>
</comment>
<evidence type="ECO:0000313" key="1">
    <source>
        <dbReference type="EMBL" id="KAH0943067.1"/>
    </source>
</evidence>
<gene>
    <name evidence="1" type="ORF">HID58_002704</name>
</gene>
<protein>
    <submittedName>
        <fullName evidence="1">Uncharacterized protein</fullName>
    </submittedName>
</protein>
<dbReference type="Proteomes" id="UP000824890">
    <property type="component" value="Unassembled WGS sequence"/>
</dbReference>
<name>A0ABQ8EN32_BRANA</name>